<dbReference type="InterPro" id="IPR036612">
    <property type="entry name" value="KH_dom_type_1_sf"/>
</dbReference>
<dbReference type="EMBL" id="QCYY01000996">
    <property type="protein sequence ID" value="ROT81275.1"/>
    <property type="molecule type" value="Genomic_DNA"/>
</dbReference>
<dbReference type="AlphaFoldDB" id="A0A3R7QX04"/>
<comment type="caution">
    <text evidence="4">The sequence shown here is derived from an EMBL/GenBank/DDBJ whole genome shotgun (WGS) entry which is preliminary data.</text>
</comment>
<dbReference type="Proteomes" id="UP000283509">
    <property type="component" value="Unassembled WGS sequence"/>
</dbReference>
<dbReference type="PROSITE" id="PS50084">
    <property type="entry name" value="KH_TYPE_1"/>
    <property type="match status" value="3"/>
</dbReference>
<evidence type="ECO:0000256" key="1">
    <source>
        <dbReference type="ARBA" id="ARBA00022737"/>
    </source>
</evidence>
<dbReference type="InterPro" id="IPR004088">
    <property type="entry name" value="KH_dom_type_1"/>
</dbReference>
<dbReference type="GO" id="GO:0003723">
    <property type="term" value="F:RNA binding"/>
    <property type="evidence" value="ECO:0007669"/>
    <property type="project" value="UniProtKB-UniRule"/>
</dbReference>
<feature type="domain" description="K Homology" evidence="3">
    <location>
        <begin position="258"/>
        <end position="326"/>
    </location>
</feature>
<keyword evidence="5" id="KW-1185">Reference proteome</keyword>
<evidence type="ECO:0000313" key="4">
    <source>
        <dbReference type="EMBL" id="ROT81275.1"/>
    </source>
</evidence>
<evidence type="ECO:0000313" key="5">
    <source>
        <dbReference type="Proteomes" id="UP000283509"/>
    </source>
</evidence>
<accession>A0A3R7QX04</accession>
<dbReference type="Gene3D" id="3.30.1370.10">
    <property type="entry name" value="K Homology domain, type 1"/>
    <property type="match status" value="1"/>
</dbReference>
<protein>
    <submittedName>
        <fullName evidence="4">KH domain protein</fullName>
    </submittedName>
</protein>
<sequence length="403" mass="44785">MSYRPKPAGKAAENFGVKLVRPHARNLVAPFLVKGKQEAAQGFIQHMEACICGNRPLRMPLQIPVDLQPLLKTKQAPGIWLKMPFREDDPSESCALIGKEKDRALMLKELADIEGQVRSSESASPDIAPAHYGKGGARISYIREKYGVRVNVPKDRESPIIVSGLSANVRGAIKELEELVQQDVLQQRVVLPVEILPEDIGIAIGKGGCHASKVQEEFGVKLRTHSREHPEWPLVVEGPLAQPKKPWPPCNRIRREELKGTIPICVEPGRIGKAIGKGGFRIRHVAYRHGVTIQLPERNKPGAQILVTGLMENARTAVAELEVMANLELRPEHVLVPLHIRREEHILVHDPKGSMAAWIERNYGVQFLCPRAETMPLLLVGLTEDVSRAEAAIMKWLSGRRAH</sequence>
<dbReference type="SMART" id="SM00322">
    <property type="entry name" value="KH"/>
    <property type="match status" value="3"/>
</dbReference>
<feature type="domain" description="K Homology" evidence="3">
    <location>
        <begin position="115"/>
        <end position="181"/>
    </location>
</feature>
<evidence type="ECO:0000256" key="2">
    <source>
        <dbReference type="PROSITE-ProRule" id="PRU00117"/>
    </source>
</evidence>
<keyword evidence="2" id="KW-0694">RNA-binding</keyword>
<reference evidence="4 5" key="1">
    <citation type="submission" date="2018-04" db="EMBL/GenBank/DDBJ databases">
        <authorList>
            <person name="Zhang X."/>
            <person name="Yuan J."/>
            <person name="Li F."/>
            <person name="Xiang J."/>
        </authorList>
    </citation>
    <scope>NUCLEOTIDE SEQUENCE [LARGE SCALE GENOMIC DNA]</scope>
    <source>
        <tissue evidence="4">Muscle</tissue>
    </source>
</reference>
<proteinExistence type="predicted"/>
<gene>
    <name evidence="4" type="ORF">C7M84_025563</name>
</gene>
<reference evidence="4 5" key="2">
    <citation type="submission" date="2019-01" db="EMBL/GenBank/DDBJ databases">
        <title>The decoding of complex shrimp genome reveals the adaptation for benthos swimmer, frequently molting mechanism and breeding impact on genome.</title>
        <authorList>
            <person name="Sun Y."/>
            <person name="Gao Y."/>
            <person name="Yu Y."/>
        </authorList>
    </citation>
    <scope>NUCLEOTIDE SEQUENCE [LARGE SCALE GENOMIC DNA]</scope>
    <source>
        <tissue evidence="4">Muscle</tissue>
    </source>
</reference>
<keyword evidence="1" id="KW-0677">Repeat</keyword>
<dbReference type="Gene3D" id="3.30.310.210">
    <property type="match status" value="1"/>
</dbReference>
<dbReference type="GO" id="GO:0010468">
    <property type="term" value="P:regulation of gene expression"/>
    <property type="evidence" value="ECO:0007669"/>
    <property type="project" value="UniProtKB-ARBA"/>
</dbReference>
<feature type="domain" description="K Homology" evidence="3">
    <location>
        <begin position="183"/>
        <end position="245"/>
    </location>
</feature>
<dbReference type="Pfam" id="PF00013">
    <property type="entry name" value="KH_1"/>
    <property type="match status" value="1"/>
</dbReference>
<dbReference type="InterPro" id="IPR004087">
    <property type="entry name" value="KH_dom"/>
</dbReference>
<dbReference type="PANTHER" id="PTHR10288">
    <property type="entry name" value="KH DOMAIN CONTAINING RNA BINDING PROTEIN"/>
    <property type="match status" value="1"/>
</dbReference>
<organism evidence="4 5">
    <name type="scientific">Penaeus vannamei</name>
    <name type="common">Whiteleg shrimp</name>
    <name type="synonym">Litopenaeus vannamei</name>
    <dbReference type="NCBI Taxonomy" id="6689"/>
    <lineage>
        <taxon>Eukaryota</taxon>
        <taxon>Metazoa</taxon>
        <taxon>Ecdysozoa</taxon>
        <taxon>Arthropoda</taxon>
        <taxon>Crustacea</taxon>
        <taxon>Multicrustacea</taxon>
        <taxon>Malacostraca</taxon>
        <taxon>Eumalacostraca</taxon>
        <taxon>Eucarida</taxon>
        <taxon>Decapoda</taxon>
        <taxon>Dendrobranchiata</taxon>
        <taxon>Penaeoidea</taxon>
        <taxon>Penaeidae</taxon>
        <taxon>Penaeus</taxon>
    </lineage>
</organism>
<dbReference type="SUPFAM" id="SSF54791">
    <property type="entry name" value="Eukaryotic type KH-domain (KH-domain type I)"/>
    <property type="match status" value="3"/>
</dbReference>
<name>A0A3R7QX04_PENVA</name>
<evidence type="ECO:0000259" key="3">
    <source>
        <dbReference type="SMART" id="SM00322"/>
    </source>
</evidence>